<protein>
    <submittedName>
        <fullName evidence="2">Uncharacterized protein</fullName>
    </submittedName>
</protein>
<name>A0A1Y1S5B2_9MICR</name>
<feature type="compositionally biased region" description="Basic and acidic residues" evidence="1">
    <location>
        <begin position="434"/>
        <end position="459"/>
    </location>
</feature>
<dbReference type="Proteomes" id="UP000192639">
    <property type="component" value="Unassembled WGS sequence"/>
</dbReference>
<accession>A0A1Y1S5B2</accession>
<feature type="compositionally biased region" description="Gly residues" evidence="1">
    <location>
        <begin position="141"/>
        <end position="154"/>
    </location>
</feature>
<sequence length="522" mass="54849">MPSSAASSVGNAHSSVVSAYAALEKVKHASAVNANQVNAILNECKDCKQVKDVLVYKDGDVYRDYTNNIEFTMTDGQLKDKSGAFAGKDCGCKKSEIPEKGKLTETGLIQDNAVPESECQQQKNLMDKMAAQSASPTQSAVGGGAQSASGGAGGAPTQSTGAAQSVAPTQSAAGGASGGSSPAQSAAPAQSQPAPAQSAAPSQSQAATPTPAQSAAPTQSQAPAPVQSAAPAPVQSQAPAPTPSPTEPSQPTSHTCSDNTTKPEQECTNINVTDNKEQTIPLNTEGRNGIQFRALKLKYDLKCSDDKKKETKAVKTDRGGMDACSHKEPAVTTRNCSSMQPVSTTKCTSTTSKCSSSSAAVPVASTKEITKEVTKEVPVTRTVQNTVTNIVQNTVTDTVSSTETVCSVQTQTKSVTEVKTVSVEKKEEKKCEQKKEEKKCEKPAPEKCQDKDKVSKEDQDQSEDTSYITINKTVVVETTDSEDQGIECKPDCECEEKNTCQNPCETLKCEIVQGNSEKEKKQ</sequence>
<gene>
    <name evidence="2" type="ORF">ECANGB1_159</name>
</gene>
<evidence type="ECO:0000313" key="2">
    <source>
        <dbReference type="EMBL" id="ORD93338.1"/>
    </source>
</evidence>
<evidence type="ECO:0000256" key="1">
    <source>
        <dbReference type="SAM" id="MobiDB-lite"/>
    </source>
</evidence>
<dbReference type="OrthoDB" id="2196350at2759"/>
<dbReference type="VEuPathDB" id="MicrosporidiaDB:ECANGB1_159"/>
<reference evidence="2 3" key="1">
    <citation type="journal article" date="2017" name="Environ. Microbiol.">
        <title>Decay of the glycolytic pathway and adaptation to intranuclear parasitism within Enterocytozoonidae microsporidia.</title>
        <authorList>
            <person name="Wiredu Boakye D."/>
            <person name="Jaroenlak P."/>
            <person name="Prachumwat A."/>
            <person name="Williams T.A."/>
            <person name="Bateman K.S."/>
            <person name="Itsathitphaisarn O."/>
            <person name="Sritunyalucksana K."/>
            <person name="Paszkiewicz K.H."/>
            <person name="Moore K.A."/>
            <person name="Stentiford G.D."/>
            <person name="Williams B.A."/>
        </authorList>
    </citation>
    <scope>NUCLEOTIDE SEQUENCE [LARGE SCALE GENOMIC DNA]</scope>
    <source>
        <strain evidence="2 3">GB1</strain>
    </source>
</reference>
<evidence type="ECO:0000313" key="3">
    <source>
        <dbReference type="Proteomes" id="UP000192639"/>
    </source>
</evidence>
<feature type="compositionally biased region" description="Polar residues" evidence="1">
    <location>
        <begin position="254"/>
        <end position="284"/>
    </location>
</feature>
<dbReference type="AlphaFoldDB" id="A0A1Y1S5B2"/>
<organism evidence="2 3">
    <name type="scientific">Enterospora canceri</name>
    <dbReference type="NCBI Taxonomy" id="1081671"/>
    <lineage>
        <taxon>Eukaryota</taxon>
        <taxon>Fungi</taxon>
        <taxon>Fungi incertae sedis</taxon>
        <taxon>Microsporidia</taxon>
        <taxon>Enterocytozoonidae</taxon>
        <taxon>Enterospora</taxon>
    </lineage>
</organism>
<keyword evidence="3" id="KW-1185">Reference proteome</keyword>
<proteinExistence type="predicted"/>
<dbReference type="EMBL" id="LWDP01000105">
    <property type="protein sequence ID" value="ORD93338.1"/>
    <property type="molecule type" value="Genomic_DNA"/>
</dbReference>
<feature type="region of interest" description="Disordered" evidence="1">
    <location>
        <begin position="103"/>
        <end position="284"/>
    </location>
</feature>
<feature type="compositionally biased region" description="Low complexity" evidence="1">
    <location>
        <begin position="155"/>
        <end position="239"/>
    </location>
</feature>
<feature type="region of interest" description="Disordered" evidence="1">
    <location>
        <begin position="434"/>
        <end position="468"/>
    </location>
</feature>
<comment type="caution">
    <text evidence="2">The sequence shown here is derived from an EMBL/GenBank/DDBJ whole genome shotgun (WGS) entry which is preliminary data.</text>
</comment>